<keyword evidence="2" id="KW-0472">Membrane</keyword>
<protein>
    <submittedName>
        <fullName evidence="3">Uncharacterized protein</fullName>
    </submittedName>
</protein>
<feature type="transmembrane region" description="Helical" evidence="2">
    <location>
        <begin position="52"/>
        <end position="74"/>
    </location>
</feature>
<accession>A0A2C5X9L4</accession>
<feature type="region of interest" description="Disordered" evidence="1">
    <location>
        <begin position="205"/>
        <end position="257"/>
    </location>
</feature>
<comment type="caution">
    <text evidence="3">The sequence shown here is derived from an EMBL/GenBank/DDBJ whole genome shotgun (WGS) entry which is preliminary data.</text>
</comment>
<evidence type="ECO:0000313" key="3">
    <source>
        <dbReference type="EMBL" id="PHH63209.1"/>
    </source>
</evidence>
<keyword evidence="2" id="KW-1133">Transmembrane helix</keyword>
<sequence>MSHHHPGLRLATGAKHLLLLIHDTEKAGKDMAGQDFVRRCSGWSCLTWTPKLGIGFGIAVVSLVLLVLWCYCCGRALATRQARNTIVLPGGRRVFCRQEQSRNVVCTEVLPVVQQWPGYPARVVYYPAVFRMDHFNDPRATATILPYSRGVVHPVIGSVPLVQQPSGAASPSTRADGTTWAASSLGQQTWGQALMRLLRTPVGTASTVASTSSRATSRGSRGSPVDLGPGDVDGDANSVHTNAATVDSDDFQIAAQS</sequence>
<name>A0A2C5X9L4_9HYPO</name>
<organism evidence="3 4">
    <name type="scientific">Ophiocordyceps australis</name>
    <dbReference type="NCBI Taxonomy" id="1399860"/>
    <lineage>
        <taxon>Eukaryota</taxon>
        <taxon>Fungi</taxon>
        <taxon>Dikarya</taxon>
        <taxon>Ascomycota</taxon>
        <taxon>Pezizomycotina</taxon>
        <taxon>Sordariomycetes</taxon>
        <taxon>Hypocreomycetidae</taxon>
        <taxon>Hypocreales</taxon>
        <taxon>Ophiocordycipitaceae</taxon>
        <taxon>Ophiocordyceps</taxon>
    </lineage>
</organism>
<proteinExistence type="predicted"/>
<keyword evidence="2" id="KW-0812">Transmembrane</keyword>
<dbReference type="Proteomes" id="UP000226192">
    <property type="component" value="Unassembled WGS sequence"/>
</dbReference>
<evidence type="ECO:0000256" key="1">
    <source>
        <dbReference type="SAM" id="MobiDB-lite"/>
    </source>
</evidence>
<dbReference type="AlphaFoldDB" id="A0A2C5X9L4"/>
<evidence type="ECO:0000256" key="2">
    <source>
        <dbReference type="SAM" id="Phobius"/>
    </source>
</evidence>
<dbReference type="EMBL" id="NJET01000054">
    <property type="protein sequence ID" value="PHH63209.1"/>
    <property type="molecule type" value="Genomic_DNA"/>
</dbReference>
<keyword evidence="4" id="KW-1185">Reference proteome</keyword>
<dbReference type="OrthoDB" id="5236168at2759"/>
<reference evidence="3 4" key="1">
    <citation type="submission" date="2017-06" db="EMBL/GenBank/DDBJ databases">
        <title>Ant-infecting Ophiocordyceps genomes reveal a high diversity of potential behavioral manipulation genes and a possible major role for enterotoxins.</title>
        <authorList>
            <person name="De Bekker C."/>
            <person name="Evans H.C."/>
            <person name="Brachmann A."/>
            <person name="Hughes D.P."/>
        </authorList>
    </citation>
    <scope>NUCLEOTIDE SEQUENCE [LARGE SCALE GENOMIC DNA]</scope>
    <source>
        <strain evidence="3 4">Map64</strain>
    </source>
</reference>
<evidence type="ECO:0000313" key="4">
    <source>
        <dbReference type="Proteomes" id="UP000226192"/>
    </source>
</evidence>
<gene>
    <name evidence="3" type="ORF">CDD81_6161</name>
</gene>
<feature type="compositionally biased region" description="Low complexity" evidence="1">
    <location>
        <begin position="205"/>
        <end position="230"/>
    </location>
</feature>